<evidence type="ECO:0000256" key="1">
    <source>
        <dbReference type="ARBA" id="ARBA00023286"/>
    </source>
</evidence>
<dbReference type="PANTHER" id="PTHR45638:SF11">
    <property type="entry name" value="CYCLIC NUCLEOTIDE-GATED CATION CHANNEL SUBUNIT A"/>
    <property type="match status" value="1"/>
</dbReference>
<protein>
    <recommendedName>
        <fullName evidence="2">Cyclic nucleotide-binding domain-containing protein</fullName>
    </recommendedName>
</protein>
<sequence>MVELADDKYAKYEKYRPLVESIELFDGIEFKNCIKIMAMALQSKIMTGDVIFRKGDAGREMYVVLKGRVQIVDEDVRGDRTLAVLGEGETFGEMAFFERKERSAKAVAMDNCILLALDEDRIQRLLTKSVAVRLLFNLSRMLSRRLRDTNLLLARAKEH</sequence>
<keyword evidence="1" id="KW-0813">Transport</keyword>
<gene>
    <name evidence="3" type="ORF">C4520_05455</name>
</gene>
<reference evidence="3 4" key="1">
    <citation type="journal article" date="2017" name="ISME J.">
        <title>Energy and carbon metabolisms in a deep terrestrial subsurface fluid microbial community.</title>
        <authorList>
            <person name="Momper L."/>
            <person name="Jungbluth S.P."/>
            <person name="Lee M.D."/>
            <person name="Amend J.P."/>
        </authorList>
    </citation>
    <scope>NUCLEOTIDE SEQUENCE [LARGE SCALE GENOMIC DNA]</scope>
    <source>
        <strain evidence="3">SURF_5</strain>
    </source>
</reference>
<dbReference type="SMART" id="SM00100">
    <property type="entry name" value="cNMP"/>
    <property type="match status" value="1"/>
</dbReference>
<dbReference type="PROSITE" id="PS50042">
    <property type="entry name" value="CNMP_BINDING_3"/>
    <property type="match status" value="1"/>
</dbReference>
<evidence type="ECO:0000259" key="2">
    <source>
        <dbReference type="PROSITE" id="PS50042"/>
    </source>
</evidence>
<comment type="caution">
    <text evidence="3">The sequence shown here is derived from an EMBL/GenBank/DDBJ whole genome shotgun (WGS) entry which is preliminary data.</text>
</comment>
<dbReference type="GO" id="GO:0044877">
    <property type="term" value="F:protein-containing complex binding"/>
    <property type="evidence" value="ECO:0007669"/>
    <property type="project" value="TreeGrafter"/>
</dbReference>
<dbReference type="AlphaFoldDB" id="A0A3A4NTJ9"/>
<dbReference type="InterPro" id="IPR050866">
    <property type="entry name" value="CNG_cation_channel"/>
</dbReference>
<keyword evidence="1" id="KW-0407">Ion channel</keyword>
<keyword evidence="1" id="KW-1071">Ligand-gated ion channel</keyword>
<dbReference type="Gene3D" id="2.60.120.10">
    <property type="entry name" value="Jelly Rolls"/>
    <property type="match status" value="1"/>
</dbReference>
<evidence type="ECO:0000313" key="4">
    <source>
        <dbReference type="Proteomes" id="UP000265882"/>
    </source>
</evidence>
<dbReference type="InterPro" id="IPR000595">
    <property type="entry name" value="cNMP-bd_dom"/>
</dbReference>
<proteinExistence type="predicted"/>
<evidence type="ECO:0000313" key="3">
    <source>
        <dbReference type="EMBL" id="RJP23888.1"/>
    </source>
</evidence>
<organism evidence="3 4">
    <name type="scientific">Abyssobacteria bacterium (strain SURF_5)</name>
    <dbReference type="NCBI Taxonomy" id="2093360"/>
    <lineage>
        <taxon>Bacteria</taxon>
        <taxon>Pseudomonadati</taxon>
        <taxon>Candidatus Hydrogenedentota</taxon>
        <taxon>Candidatus Abyssobacteria</taxon>
    </lineage>
</organism>
<dbReference type="GO" id="GO:0005221">
    <property type="term" value="F:intracellularly cyclic nucleotide-activated monoatomic cation channel activity"/>
    <property type="evidence" value="ECO:0007669"/>
    <property type="project" value="InterPro"/>
</dbReference>
<dbReference type="Pfam" id="PF00027">
    <property type="entry name" value="cNMP_binding"/>
    <property type="match status" value="1"/>
</dbReference>
<dbReference type="InterPro" id="IPR018490">
    <property type="entry name" value="cNMP-bd_dom_sf"/>
</dbReference>
<accession>A0A3A4NTJ9</accession>
<dbReference type="PANTHER" id="PTHR45638">
    <property type="entry name" value="CYCLIC NUCLEOTIDE-GATED CATION CHANNEL SUBUNIT A"/>
    <property type="match status" value="1"/>
</dbReference>
<dbReference type="CDD" id="cd00038">
    <property type="entry name" value="CAP_ED"/>
    <property type="match status" value="1"/>
</dbReference>
<dbReference type="EMBL" id="QZKU01000042">
    <property type="protein sequence ID" value="RJP23888.1"/>
    <property type="molecule type" value="Genomic_DNA"/>
</dbReference>
<dbReference type="SUPFAM" id="SSF51206">
    <property type="entry name" value="cAMP-binding domain-like"/>
    <property type="match status" value="1"/>
</dbReference>
<dbReference type="InterPro" id="IPR014710">
    <property type="entry name" value="RmlC-like_jellyroll"/>
</dbReference>
<keyword evidence="1" id="KW-0406">Ion transport</keyword>
<name>A0A3A4NTJ9_ABYX5</name>
<feature type="domain" description="Cyclic nucleotide-binding" evidence="2">
    <location>
        <begin position="24"/>
        <end position="133"/>
    </location>
</feature>
<dbReference type="Proteomes" id="UP000265882">
    <property type="component" value="Unassembled WGS sequence"/>
</dbReference>